<proteinExistence type="predicted"/>
<keyword evidence="2" id="KW-1185">Reference proteome</keyword>
<evidence type="ECO:0000313" key="1">
    <source>
        <dbReference type="EMBL" id="MBD8017597.1"/>
    </source>
</evidence>
<protein>
    <submittedName>
        <fullName evidence="1">Uncharacterized protein</fullName>
    </submittedName>
</protein>
<gene>
    <name evidence="1" type="ORF">H9628_03850</name>
</gene>
<accession>A0ABR8WKL4</accession>
<reference evidence="1 2" key="1">
    <citation type="submission" date="2020-08" db="EMBL/GenBank/DDBJ databases">
        <title>A Genomic Blueprint of the Chicken Gut Microbiome.</title>
        <authorList>
            <person name="Gilroy R."/>
            <person name="Ravi A."/>
            <person name="Getino M."/>
            <person name="Pursley I."/>
            <person name="Horton D.L."/>
            <person name="Alikhan N.-F."/>
            <person name="Baker D."/>
            <person name="Gharbi K."/>
            <person name="Hall N."/>
            <person name="Watson M."/>
            <person name="Adriaenssens E.M."/>
            <person name="Foster-Nyarko E."/>
            <person name="Jarju S."/>
            <person name="Secka A."/>
            <person name="Antonio M."/>
            <person name="Oren A."/>
            <person name="Chaudhuri R."/>
            <person name="La Ragione R.M."/>
            <person name="Hildebrand F."/>
            <person name="Pallen M.J."/>
        </authorList>
    </citation>
    <scope>NUCLEOTIDE SEQUENCE [LARGE SCALE GENOMIC DNA]</scope>
    <source>
        <strain evidence="1 2">Sa1CVA4</strain>
    </source>
</reference>
<dbReference type="EMBL" id="JACSPS010000001">
    <property type="protein sequence ID" value="MBD8017597.1"/>
    <property type="molecule type" value="Genomic_DNA"/>
</dbReference>
<dbReference type="RefSeq" id="WP_251832798.1">
    <property type="nucleotide sequence ID" value="NZ_JACSPS010000001.1"/>
</dbReference>
<sequence>MNLNIFRKRSKACNFDSEDWRFDDDKQMFCLILSVPKTKITPQTVVYLYKKQGDRYIFMSEGFEAINGSELVYYALSPFGGKIRIK</sequence>
<name>A0ABR8WKL4_9FLAO</name>
<organism evidence="1 2">
    <name type="scientific">Kaistella pullorum</name>
    <dbReference type="NCBI Taxonomy" id="2763074"/>
    <lineage>
        <taxon>Bacteria</taxon>
        <taxon>Pseudomonadati</taxon>
        <taxon>Bacteroidota</taxon>
        <taxon>Flavobacteriia</taxon>
        <taxon>Flavobacteriales</taxon>
        <taxon>Weeksellaceae</taxon>
        <taxon>Chryseobacterium group</taxon>
        <taxon>Kaistella</taxon>
    </lineage>
</organism>
<evidence type="ECO:0000313" key="2">
    <source>
        <dbReference type="Proteomes" id="UP000626242"/>
    </source>
</evidence>
<dbReference type="Proteomes" id="UP000626242">
    <property type="component" value="Unassembled WGS sequence"/>
</dbReference>
<comment type="caution">
    <text evidence="1">The sequence shown here is derived from an EMBL/GenBank/DDBJ whole genome shotgun (WGS) entry which is preliminary data.</text>
</comment>